<name>A0ABP0FWW8_CLALP</name>
<evidence type="ECO:0000256" key="4">
    <source>
        <dbReference type="ARBA" id="ARBA00022989"/>
    </source>
</evidence>
<comment type="subcellular location">
    <subcellularLocation>
        <location evidence="1">Cell membrane</location>
        <topology evidence="1">Multi-pass membrane protein</topology>
    </subcellularLocation>
</comment>
<feature type="domain" description="G-protein coupled receptors family 1 profile" evidence="8">
    <location>
        <begin position="66"/>
        <end position="389"/>
    </location>
</feature>
<comment type="caution">
    <text evidence="9">The sequence shown here is derived from an EMBL/GenBank/DDBJ whole genome shotgun (WGS) entry which is preliminary data.</text>
</comment>
<dbReference type="Gene3D" id="1.20.1070.10">
    <property type="entry name" value="Rhodopsin 7-helix transmembrane proteins"/>
    <property type="match status" value="1"/>
</dbReference>
<feature type="transmembrane region" description="Helical" evidence="7">
    <location>
        <begin position="85"/>
        <end position="104"/>
    </location>
</feature>
<evidence type="ECO:0000259" key="8">
    <source>
        <dbReference type="PROSITE" id="PS50262"/>
    </source>
</evidence>
<organism evidence="9 10">
    <name type="scientific">Clavelina lepadiformis</name>
    <name type="common">Light-bulb sea squirt</name>
    <name type="synonym">Ascidia lepadiformis</name>
    <dbReference type="NCBI Taxonomy" id="159417"/>
    <lineage>
        <taxon>Eukaryota</taxon>
        <taxon>Metazoa</taxon>
        <taxon>Chordata</taxon>
        <taxon>Tunicata</taxon>
        <taxon>Ascidiacea</taxon>
        <taxon>Aplousobranchia</taxon>
        <taxon>Clavelinidae</taxon>
        <taxon>Clavelina</taxon>
    </lineage>
</organism>
<dbReference type="EMBL" id="CAWYQH010000097">
    <property type="protein sequence ID" value="CAK8683680.1"/>
    <property type="molecule type" value="Genomic_DNA"/>
</dbReference>
<dbReference type="InterPro" id="IPR017452">
    <property type="entry name" value="GPCR_Rhodpsn_7TM"/>
</dbReference>
<feature type="transmembrane region" description="Helical" evidence="7">
    <location>
        <begin position="57"/>
        <end position="78"/>
    </location>
</feature>
<keyword evidence="3 7" id="KW-0812">Transmembrane</keyword>
<accession>A0ABP0FWW8</accession>
<feature type="transmembrane region" description="Helical" evidence="7">
    <location>
        <begin position="336"/>
        <end position="357"/>
    </location>
</feature>
<feature type="transmembrane region" description="Helical" evidence="7">
    <location>
        <begin position="138"/>
        <end position="160"/>
    </location>
</feature>
<keyword evidence="2" id="KW-1003">Cell membrane</keyword>
<evidence type="ECO:0000256" key="5">
    <source>
        <dbReference type="ARBA" id="ARBA00023136"/>
    </source>
</evidence>
<reference evidence="9 10" key="1">
    <citation type="submission" date="2024-02" db="EMBL/GenBank/DDBJ databases">
        <authorList>
            <person name="Daric V."/>
            <person name="Darras S."/>
        </authorList>
    </citation>
    <scope>NUCLEOTIDE SEQUENCE [LARGE SCALE GENOMIC DNA]</scope>
</reference>
<feature type="region of interest" description="Disordered" evidence="6">
    <location>
        <begin position="427"/>
        <end position="475"/>
    </location>
</feature>
<proteinExistence type="predicted"/>
<evidence type="ECO:0000313" key="9">
    <source>
        <dbReference type="EMBL" id="CAK8683680.1"/>
    </source>
</evidence>
<gene>
    <name evidence="9" type="ORF">CVLEPA_LOCUS14725</name>
</gene>
<keyword evidence="10" id="KW-1185">Reference proteome</keyword>
<dbReference type="SUPFAM" id="SSF81321">
    <property type="entry name" value="Family A G protein-coupled receptor-like"/>
    <property type="match status" value="1"/>
</dbReference>
<evidence type="ECO:0000313" key="10">
    <source>
        <dbReference type="Proteomes" id="UP001642483"/>
    </source>
</evidence>
<evidence type="ECO:0000256" key="3">
    <source>
        <dbReference type="ARBA" id="ARBA00022692"/>
    </source>
</evidence>
<feature type="transmembrane region" description="Helical" evidence="7">
    <location>
        <begin position="258"/>
        <end position="278"/>
    </location>
</feature>
<evidence type="ECO:0000256" key="2">
    <source>
        <dbReference type="ARBA" id="ARBA00022475"/>
    </source>
</evidence>
<feature type="transmembrane region" description="Helical" evidence="7">
    <location>
        <begin position="369"/>
        <end position="393"/>
    </location>
</feature>
<feature type="transmembrane region" description="Helical" evidence="7">
    <location>
        <begin position="196"/>
        <end position="217"/>
    </location>
</feature>
<keyword evidence="5 7" id="KW-0472">Membrane</keyword>
<feature type="compositionally biased region" description="Polar residues" evidence="6">
    <location>
        <begin position="430"/>
        <end position="451"/>
    </location>
</feature>
<feature type="compositionally biased region" description="Basic and acidic residues" evidence="6">
    <location>
        <begin position="464"/>
        <end position="475"/>
    </location>
</feature>
<sequence length="475" mass="53539">MSGMSDLTTEEYLLTTQVYSIPEPSSAISNCSILLVSYENETSYRFAHLTSLDIPEIIISVLVFLVNLIVVMALAKSWRKFQQNIYIFAFVIALWDTLLGLINLSNSIRHFMYENDVSTFGTHKTYRDETHWFYSVKAAIFTAAEVSTAGHTAMIAVAFYKYVTAQMPKQASSAIRKAASPGAQRKKSILISRKKSYAISLAICLVSIFMLCAGMIWNCTRVCSCFFRDGVLLRNSGSAACHYSNGCSFLFPSLDSTYAIIVATLFLTALVVVIVACARTVYYSGGCAAILPYKWHLKMVRKKRMKDNDEGDPKPEDIYRRKHSVQLSYLRSMTHFIFFVTIVYITCRLPANLLMIIDSTVGYQTVPLVVADAFEILGLVHSLLNPIVFYLTLHRMKQAIHSLFDFKCCRTVEVKRRPAINIDDDRRNQTKSSMKSSLNTLKSQGSMNKSVRISPDNMTVAPDFDNKQQPEHTVV</sequence>
<dbReference type="PANTHER" id="PTHR22750">
    <property type="entry name" value="G-PROTEIN COUPLED RECEPTOR"/>
    <property type="match status" value="1"/>
</dbReference>
<dbReference type="PROSITE" id="PS50262">
    <property type="entry name" value="G_PROTEIN_RECEP_F1_2"/>
    <property type="match status" value="1"/>
</dbReference>
<evidence type="ECO:0000256" key="6">
    <source>
        <dbReference type="SAM" id="MobiDB-lite"/>
    </source>
</evidence>
<protein>
    <recommendedName>
        <fullName evidence="8">G-protein coupled receptors family 1 profile domain-containing protein</fullName>
    </recommendedName>
</protein>
<keyword evidence="4 7" id="KW-1133">Transmembrane helix</keyword>
<evidence type="ECO:0000256" key="7">
    <source>
        <dbReference type="SAM" id="Phobius"/>
    </source>
</evidence>
<evidence type="ECO:0000256" key="1">
    <source>
        <dbReference type="ARBA" id="ARBA00004651"/>
    </source>
</evidence>
<dbReference type="Proteomes" id="UP001642483">
    <property type="component" value="Unassembled WGS sequence"/>
</dbReference>